<dbReference type="Proteomes" id="UP000233597">
    <property type="component" value="Unassembled WGS sequence"/>
</dbReference>
<keyword evidence="2" id="KW-0805">Transcription regulation</keyword>
<dbReference type="PANTHER" id="PTHR30346:SF0">
    <property type="entry name" value="HCA OPERON TRANSCRIPTIONAL ACTIVATOR HCAR"/>
    <property type="match status" value="1"/>
</dbReference>
<dbReference type="SUPFAM" id="SSF53850">
    <property type="entry name" value="Periplasmic binding protein-like II"/>
    <property type="match status" value="1"/>
</dbReference>
<dbReference type="RefSeq" id="WP_101263879.1">
    <property type="nucleotide sequence ID" value="NZ_NWTK01000001.1"/>
</dbReference>
<evidence type="ECO:0000256" key="4">
    <source>
        <dbReference type="ARBA" id="ARBA00023163"/>
    </source>
</evidence>
<reference evidence="6 7" key="1">
    <citation type="submission" date="2017-09" db="EMBL/GenBank/DDBJ databases">
        <title>Biodiversity and function of Thalassospira species in the particle-attached aromatic-hydrocarbon-degrading consortia from the surface seawater of the South China Sea.</title>
        <authorList>
            <person name="Dong C."/>
            <person name="Liu R."/>
            <person name="Shao Z."/>
        </authorList>
    </citation>
    <scope>NUCLEOTIDE SEQUENCE [LARGE SCALE GENOMIC DNA]</scope>
    <source>
        <strain evidence="6 7">CSC1P2</strain>
    </source>
</reference>
<dbReference type="SUPFAM" id="SSF46785">
    <property type="entry name" value="Winged helix' DNA-binding domain"/>
    <property type="match status" value="1"/>
</dbReference>
<evidence type="ECO:0000256" key="3">
    <source>
        <dbReference type="ARBA" id="ARBA00023125"/>
    </source>
</evidence>
<gene>
    <name evidence="6" type="ORF">COO20_01320</name>
</gene>
<dbReference type="AlphaFoldDB" id="A0A2N3KZG8"/>
<comment type="similarity">
    <text evidence="1">Belongs to the LysR transcriptional regulatory family.</text>
</comment>
<dbReference type="EMBL" id="NWTK01000001">
    <property type="protein sequence ID" value="PKR55887.1"/>
    <property type="molecule type" value="Genomic_DNA"/>
</dbReference>
<evidence type="ECO:0000313" key="7">
    <source>
        <dbReference type="Proteomes" id="UP000233597"/>
    </source>
</evidence>
<dbReference type="OrthoDB" id="8679465at2"/>
<dbReference type="InterPro" id="IPR036390">
    <property type="entry name" value="WH_DNA-bd_sf"/>
</dbReference>
<dbReference type="GO" id="GO:0032993">
    <property type="term" value="C:protein-DNA complex"/>
    <property type="evidence" value="ECO:0007669"/>
    <property type="project" value="TreeGrafter"/>
</dbReference>
<dbReference type="GO" id="GO:0003700">
    <property type="term" value="F:DNA-binding transcription factor activity"/>
    <property type="evidence" value="ECO:0007669"/>
    <property type="project" value="InterPro"/>
</dbReference>
<dbReference type="PANTHER" id="PTHR30346">
    <property type="entry name" value="TRANSCRIPTIONAL DUAL REGULATOR HCAR-RELATED"/>
    <property type="match status" value="1"/>
</dbReference>
<evidence type="ECO:0000259" key="5">
    <source>
        <dbReference type="PROSITE" id="PS50931"/>
    </source>
</evidence>
<dbReference type="InterPro" id="IPR000847">
    <property type="entry name" value="LysR_HTH_N"/>
</dbReference>
<organism evidence="6 7">
    <name type="scientific">Thalassospira marina</name>
    <dbReference type="NCBI Taxonomy" id="2048283"/>
    <lineage>
        <taxon>Bacteria</taxon>
        <taxon>Pseudomonadati</taxon>
        <taxon>Pseudomonadota</taxon>
        <taxon>Alphaproteobacteria</taxon>
        <taxon>Rhodospirillales</taxon>
        <taxon>Thalassospiraceae</taxon>
        <taxon>Thalassospira</taxon>
    </lineage>
</organism>
<sequence>MLYLTLRQIEYVVAVAHAGSLAQAAQNLHVSQPALSVALNLVEEKLGQKLFIRRKGSPITLTAFAQNYISEAEKLLAQAQRLEDPAALARIINGTLTLGCFDDLAPTCLAPVLQSLRAHLPDVALRWRIQDFESLARDMREGQIDLAITYDLGLDSSFDKTALRAVSPHAFIAPQNPLATLPRLHLADLATQPLILFEEGLSIRHMLDLFRMQGHNPKVIHRVRALEVMRSLAAANDGVGIAYTRPPGEISYDGNPVLAREICDNSAIEPIILARSNHLPPSNVISTAANLICQHFIKPVAPDDQTGFDPNSSAIPLT</sequence>
<dbReference type="Pfam" id="PF00126">
    <property type="entry name" value="HTH_1"/>
    <property type="match status" value="1"/>
</dbReference>
<dbReference type="Gene3D" id="1.10.10.10">
    <property type="entry name" value="Winged helix-like DNA-binding domain superfamily/Winged helix DNA-binding domain"/>
    <property type="match status" value="1"/>
</dbReference>
<keyword evidence="4" id="KW-0804">Transcription</keyword>
<dbReference type="InterPro" id="IPR036388">
    <property type="entry name" value="WH-like_DNA-bd_sf"/>
</dbReference>
<dbReference type="Gene3D" id="3.40.190.10">
    <property type="entry name" value="Periplasmic binding protein-like II"/>
    <property type="match status" value="2"/>
</dbReference>
<keyword evidence="3" id="KW-0238">DNA-binding</keyword>
<dbReference type="GO" id="GO:0003677">
    <property type="term" value="F:DNA binding"/>
    <property type="evidence" value="ECO:0007669"/>
    <property type="project" value="UniProtKB-KW"/>
</dbReference>
<dbReference type="PROSITE" id="PS50931">
    <property type="entry name" value="HTH_LYSR"/>
    <property type="match status" value="1"/>
</dbReference>
<protein>
    <submittedName>
        <fullName evidence="6">LysR family transcriptional regulator</fullName>
    </submittedName>
</protein>
<dbReference type="InterPro" id="IPR005119">
    <property type="entry name" value="LysR_subst-bd"/>
</dbReference>
<feature type="domain" description="HTH lysR-type" evidence="5">
    <location>
        <begin position="4"/>
        <end position="62"/>
    </location>
</feature>
<evidence type="ECO:0000313" key="6">
    <source>
        <dbReference type="EMBL" id="PKR55887.1"/>
    </source>
</evidence>
<accession>A0A2N3KZG8</accession>
<comment type="caution">
    <text evidence="6">The sequence shown here is derived from an EMBL/GenBank/DDBJ whole genome shotgun (WGS) entry which is preliminary data.</text>
</comment>
<evidence type="ECO:0000256" key="1">
    <source>
        <dbReference type="ARBA" id="ARBA00009437"/>
    </source>
</evidence>
<dbReference type="PRINTS" id="PR00039">
    <property type="entry name" value="HTHLYSR"/>
</dbReference>
<proteinExistence type="inferred from homology"/>
<name>A0A2N3KZG8_9PROT</name>
<evidence type="ECO:0000256" key="2">
    <source>
        <dbReference type="ARBA" id="ARBA00023015"/>
    </source>
</evidence>
<dbReference type="Pfam" id="PF03466">
    <property type="entry name" value="LysR_substrate"/>
    <property type="match status" value="1"/>
</dbReference>